<comment type="caution">
    <text evidence="5">The sequence shown here is derived from an EMBL/GenBank/DDBJ whole genome shotgun (WGS) entry which is preliminary data.</text>
</comment>
<dbReference type="InterPro" id="IPR020476">
    <property type="entry name" value="Nudix_hydrolase"/>
</dbReference>
<dbReference type="SUPFAM" id="SSF55811">
    <property type="entry name" value="Nudix"/>
    <property type="match status" value="1"/>
</dbReference>
<dbReference type="PANTHER" id="PTHR43736:SF1">
    <property type="entry name" value="DIHYDRONEOPTERIN TRIPHOSPHATE DIPHOSPHATASE"/>
    <property type="match status" value="1"/>
</dbReference>
<reference evidence="6" key="1">
    <citation type="journal article" date="2019" name="Int. J. Syst. Evol. Microbiol.">
        <title>The Global Catalogue of Microorganisms (GCM) 10K type strain sequencing project: providing services to taxonomists for standard genome sequencing and annotation.</title>
        <authorList>
            <consortium name="The Broad Institute Genomics Platform"/>
            <consortium name="The Broad Institute Genome Sequencing Center for Infectious Disease"/>
            <person name="Wu L."/>
            <person name="Ma J."/>
        </authorList>
    </citation>
    <scope>NUCLEOTIDE SEQUENCE [LARGE SCALE GENOMIC DNA]</scope>
    <source>
        <strain evidence="6">CGMCC 4.7382</strain>
    </source>
</reference>
<dbReference type="InterPro" id="IPR015797">
    <property type="entry name" value="NUDIX_hydrolase-like_dom_sf"/>
</dbReference>
<evidence type="ECO:0000256" key="2">
    <source>
        <dbReference type="ARBA" id="ARBA00022801"/>
    </source>
</evidence>
<accession>A0ABW2KHF0</accession>
<dbReference type="PANTHER" id="PTHR43736">
    <property type="entry name" value="ADP-RIBOSE PYROPHOSPHATASE"/>
    <property type="match status" value="1"/>
</dbReference>
<gene>
    <name evidence="5" type="ORF">ACFQRF_16865</name>
</gene>
<organism evidence="5 6">
    <name type="scientific">Marinactinospora rubrisoli</name>
    <dbReference type="NCBI Taxonomy" id="2715399"/>
    <lineage>
        <taxon>Bacteria</taxon>
        <taxon>Bacillati</taxon>
        <taxon>Actinomycetota</taxon>
        <taxon>Actinomycetes</taxon>
        <taxon>Streptosporangiales</taxon>
        <taxon>Nocardiopsidaceae</taxon>
        <taxon>Marinactinospora</taxon>
    </lineage>
</organism>
<dbReference type="PRINTS" id="PR00502">
    <property type="entry name" value="NUDIXFAMILY"/>
</dbReference>
<protein>
    <submittedName>
        <fullName evidence="5">NUDIX domain-containing protein</fullName>
    </submittedName>
</protein>
<dbReference type="CDD" id="cd02883">
    <property type="entry name" value="NUDIX_Hydrolase"/>
    <property type="match status" value="1"/>
</dbReference>
<dbReference type="Pfam" id="PF00293">
    <property type="entry name" value="NUDIX"/>
    <property type="match status" value="1"/>
</dbReference>
<evidence type="ECO:0000256" key="3">
    <source>
        <dbReference type="RuleBase" id="RU003476"/>
    </source>
</evidence>
<feature type="domain" description="Nudix hydrolase" evidence="4">
    <location>
        <begin position="19"/>
        <end position="150"/>
    </location>
</feature>
<proteinExistence type="inferred from homology"/>
<dbReference type="PROSITE" id="PS51462">
    <property type="entry name" value="NUDIX"/>
    <property type="match status" value="1"/>
</dbReference>
<keyword evidence="6" id="KW-1185">Reference proteome</keyword>
<dbReference type="InterPro" id="IPR000086">
    <property type="entry name" value="NUDIX_hydrolase_dom"/>
</dbReference>
<evidence type="ECO:0000313" key="5">
    <source>
        <dbReference type="EMBL" id="MFC7329407.1"/>
    </source>
</evidence>
<dbReference type="Gene3D" id="3.90.79.10">
    <property type="entry name" value="Nucleoside Triphosphate Pyrophosphohydrolase"/>
    <property type="match status" value="1"/>
</dbReference>
<evidence type="ECO:0000256" key="1">
    <source>
        <dbReference type="ARBA" id="ARBA00005582"/>
    </source>
</evidence>
<evidence type="ECO:0000313" key="6">
    <source>
        <dbReference type="Proteomes" id="UP001596540"/>
    </source>
</evidence>
<comment type="similarity">
    <text evidence="1 3">Belongs to the Nudix hydrolase family.</text>
</comment>
<dbReference type="PROSITE" id="PS00893">
    <property type="entry name" value="NUDIX_BOX"/>
    <property type="match status" value="1"/>
</dbReference>
<dbReference type="InterPro" id="IPR020084">
    <property type="entry name" value="NUDIX_hydrolase_CS"/>
</dbReference>
<dbReference type="RefSeq" id="WP_379872044.1">
    <property type="nucleotide sequence ID" value="NZ_JBHTBH010000007.1"/>
</dbReference>
<sequence>MYPDVRVAAGVDVPRIDTATRWVVGAVILDERGRAFAQRRSPSRRLFPGCWDIVGGHVEPGETVLGALAREIREETGWRLAEVLADLGRLVWTPDDGIERHEVDYLVRVSGDLASPALEPEKHTEFAWVTEADLAMLTVPDDPGASFVADTVGRGLRRARRLAG</sequence>
<evidence type="ECO:0000259" key="4">
    <source>
        <dbReference type="PROSITE" id="PS51462"/>
    </source>
</evidence>
<dbReference type="Proteomes" id="UP001596540">
    <property type="component" value="Unassembled WGS sequence"/>
</dbReference>
<dbReference type="EMBL" id="JBHTBH010000007">
    <property type="protein sequence ID" value="MFC7329407.1"/>
    <property type="molecule type" value="Genomic_DNA"/>
</dbReference>
<keyword evidence="2 3" id="KW-0378">Hydrolase</keyword>
<name>A0ABW2KHF0_9ACTN</name>